<dbReference type="SMART" id="SM00490">
    <property type="entry name" value="HELICc"/>
    <property type="match status" value="1"/>
</dbReference>
<gene>
    <name evidence="6" type="ORF">BKP45_06905</name>
</gene>
<dbReference type="PROSITE" id="PS51194">
    <property type="entry name" value="HELICASE_CTER"/>
    <property type="match status" value="1"/>
</dbReference>
<dbReference type="GO" id="GO:0006302">
    <property type="term" value="P:double-strand break repair"/>
    <property type="evidence" value="ECO:0007669"/>
    <property type="project" value="TreeGrafter"/>
</dbReference>
<dbReference type="GO" id="GO:0003677">
    <property type="term" value="F:DNA binding"/>
    <property type="evidence" value="ECO:0007669"/>
    <property type="project" value="UniProtKB-KW"/>
</dbReference>
<dbReference type="InterPro" id="IPR014001">
    <property type="entry name" value="Helicase_ATP-bd"/>
</dbReference>
<dbReference type="Pfam" id="PF00271">
    <property type="entry name" value="Helicase_C"/>
    <property type="match status" value="1"/>
</dbReference>
<evidence type="ECO:0000256" key="2">
    <source>
        <dbReference type="ARBA" id="ARBA00022840"/>
    </source>
</evidence>
<dbReference type="GO" id="GO:0005524">
    <property type="term" value="F:ATP binding"/>
    <property type="evidence" value="ECO:0007669"/>
    <property type="project" value="UniProtKB-KW"/>
</dbReference>
<comment type="caution">
    <text evidence="6">The sequence shown here is derived from an EMBL/GenBank/DDBJ whole genome shotgun (WGS) entry which is preliminary data.</text>
</comment>
<evidence type="ECO:0008006" key="8">
    <source>
        <dbReference type="Google" id="ProtNLM"/>
    </source>
</evidence>
<dbReference type="AlphaFoldDB" id="A0A1S2MC86"/>
<sequence>MKFVTLVREEQRYACPIPCLPSDTTTASPPTAMSKLLDFYQPPLNETFQFSIELQQLLNGRKLLLQEIPFPIHLIHDHYLNGYVSYNKSIKEENGTYTCLRCGNTEKHLFAKYQCARCDEECTYCRHCITMGKVSQCSPLITWSGTPIQYPKQHRPLRWEGKLSPGQQQASEKIVQAVEKSLRLEGCKKVIGQQQEVPLVPNDVTKSEKKLNTNVHCLTLHQLLLSIFNKQRQSQTVQQNKLLVWAVCGAGKTEILFEGMNRALELGQNVLIATPRSDVVHELTPRIKAVFPSTSVISLFGGSEDRGKQGQLVISTTHQLLRYKNHFDFVVIDEVDAFPFSYDPMLKYAASQSAKPEATTILLTATPDKNLQKQVTKGTLDAVKIPKRYHGHPLPVPTVEWSGNWRKLLSKGLIPTNICEWLEKRMNLKQQAFLFVPSVAVLQKVVPILQTTYPSVEGVHSEDPDRREKVQKFRNGDILILVTTTILERGVTVPNIAVAVYGADDDVFTESALVQISGRVGRSAEYPSGDIVFYHYGKTEAMLDAIDHIREMNKLGGFS</sequence>
<feature type="domain" description="Helicase ATP-binding" evidence="4">
    <location>
        <begin position="233"/>
        <end position="385"/>
    </location>
</feature>
<dbReference type="InterPro" id="IPR027417">
    <property type="entry name" value="P-loop_NTPase"/>
</dbReference>
<organism evidence="6 7">
    <name type="scientific">Anaerobacillus alkalidiazotrophicus</name>
    <dbReference type="NCBI Taxonomy" id="472963"/>
    <lineage>
        <taxon>Bacteria</taxon>
        <taxon>Bacillati</taxon>
        <taxon>Bacillota</taxon>
        <taxon>Bacilli</taxon>
        <taxon>Bacillales</taxon>
        <taxon>Bacillaceae</taxon>
        <taxon>Anaerobacillus</taxon>
    </lineage>
</organism>
<accession>A0A1S2MC86</accession>
<feature type="domain" description="Helicase C-terminal" evidence="5">
    <location>
        <begin position="421"/>
        <end position="559"/>
    </location>
</feature>
<dbReference type="PANTHER" id="PTHR30580">
    <property type="entry name" value="PRIMOSOMAL PROTEIN N"/>
    <property type="match status" value="1"/>
</dbReference>
<name>A0A1S2MC86_9BACI</name>
<keyword evidence="1" id="KW-0547">Nucleotide-binding</keyword>
<evidence type="ECO:0000256" key="1">
    <source>
        <dbReference type="ARBA" id="ARBA00022741"/>
    </source>
</evidence>
<protein>
    <recommendedName>
        <fullName evidence="8">DNA/RNA helicase</fullName>
    </recommendedName>
</protein>
<keyword evidence="7" id="KW-1185">Reference proteome</keyword>
<dbReference type="RefSeq" id="WP_071388913.1">
    <property type="nucleotide sequence ID" value="NZ_MLQS01000001.1"/>
</dbReference>
<dbReference type="InterPro" id="IPR001650">
    <property type="entry name" value="Helicase_C-like"/>
</dbReference>
<dbReference type="GO" id="GO:0006310">
    <property type="term" value="P:DNA recombination"/>
    <property type="evidence" value="ECO:0007669"/>
    <property type="project" value="TreeGrafter"/>
</dbReference>
<dbReference type="Pfam" id="PF04851">
    <property type="entry name" value="ResIII"/>
    <property type="match status" value="1"/>
</dbReference>
<dbReference type="Gene3D" id="3.40.50.300">
    <property type="entry name" value="P-loop containing nucleotide triphosphate hydrolases"/>
    <property type="match status" value="2"/>
</dbReference>
<dbReference type="SMART" id="SM00487">
    <property type="entry name" value="DEXDc"/>
    <property type="match status" value="1"/>
</dbReference>
<dbReference type="InterPro" id="IPR006935">
    <property type="entry name" value="Helicase/UvrB_N"/>
</dbReference>
<keyword evidence="3" id="KW-0238">DNA-binding</keyword>
<dbReference type="PROSITE" id="PS51192">
    <property type="entry name" value="HELICASE_ATP_BIND_1"/>
    <property type="match status" value="1"/>
</dbReference>
<keyword evidence="2" id="KW-0067">ATP-binding</keyword>
<evidence type="ECO:0000313" key="7">
    <source>
        <dbReference type="Proteomes" id="UP000180057"/>
    </source>
</evidence>
<evidence type="ECO:0000256" key="3">
    <source>
        <dbReference type="ARBA" id="ARBA00023125"/>
    </source>
</evidence>
<reference evidence="6 7" key="1">
    <citation type="submission" date="2016-10" db="EMBL/GenBank/DDBJ databases">
        <title>Draft genome sequences of four alkaliphilic bacteria belonging to the Anaerobacillus genus.</title>
        <authorList>
            <person name="Bassil N.M."/>
            <person name="Lloyd J.R."/>
        </authorList>
    </citation>
    <scope>NUCLEOTIDE SEQUENCE [LARGE SCALE GENOMIC DNA]</scope>
    <source>
        <strain evidence="6 7">DSM 22531</strain>
    </source>
</reference>
<evidence type="ECO:0000259" key="4">
    <source>
        <dbReference type="PROSITE" id="PS51192"/>
    </source>
</evidence>
<dbReference type="STRING" id="472963.BKP45_06905"/>
<dbReference type="SUPFAM" id="SSF52540">
    <property type="entry name" value="P-loop containing nucleoside triphosphate hydrolases"/>
    <property type="match status" value="1"/>
</dbReference>
<dbReference type="Proteomes" id="UP000180057">
    <property type="component" value="Unassembled WGS sequence"/>
</dbReference>
<dbReference type="GO" id="GO:0043138">
    <property type="term" value="F:3'-5' DNA helicase activity"/>
    <property type="evidence" value="ECO:0007669"/>
    <property type="project" value="TreeGrafter"/>
</dbReference>
<dbReference type="EMBL" id="MLQS01000001">
    <property type="protein sequence ID" value="OIJ22358.1"/>
    <property type="molecule type" value="Genomic_DNA"/>
</dbReference>
<proteinExistence type="predicted"/>
<evidence type="ECO:0000259" key="5">
    <source>
        <dbReference type="PROSITE" id="PS51194"/>
    </source>
</evidence>
<dbReference type="PANTHER" id="PTHR30580:SF1">
    <property type="entry name" value="COMF OPERON PROTEIN 1"/>
    <property type="match status" value="1"/>
</dbReference>
<evidence type="ECO:0000313" key="6">
    <source>
        <dbReference type="EMBL" id="OIJ22358.1"/>
    </source>
</evidence>
<dbReference type="GO" id="GO:0016787">
    <property type="term" value="F:hydrolase activity"/>
    <property type="evidence" value="ECO:0007669"/>
    <property type="project" value="InterPro"/>
</dbReference>
<dbReference type="GO" id="GO:0006270">
    <property type="term" value="P:DNA replication initiation"/>
    <property type="evidence" value="ECO:0007669"/>
    <property type="project" value="TreeGrafter"/>
</dbReference>